<evidence type="ECO:0000313" key="11">
    <source>
        <dbReference type="EMBL" id="KAK8064115.1"/>
    </source>
</evidence>
<accession>A0ABR1V1F5</accession>
<protein>
    <submittedName>
        <fullName evidence="11">EthD domain-containing protein</fullName>
    </submittedName>
</protein>
<dbReference type="SUPFAM" id="SSF54909">
    <property type="entry name" value="Dimeric alpha+beta barrel"/>
    <property type="match status" value="1"/>
</dbReference>
<keyword evidence="4 9" id="KW-1133">Transmembrane helix</keyword>
<comment type="subcellular location">
    <subcellularLocation>
        <location evidence="1">Membrane</location>
        <topology evidence="1">Multi-pass membrane protein</topology>
    </subcellularLocation>
</comment>
<name>A0ABR1V1F5_9PEZI</name>
<evidence type="ECO:0000256" key="4">
    <source>
        <dbReference type="ARBA" id="ARBA00022989"/>
    </source>
</evidence>
<keyword evidence="7 9" id="KW-0472">Membrane</keyword>
<comment type="caution">
    <text evidence="11">The sequence shown here is derived from an EMBL/GenBank/DDBJ whole genome shotgun (WGS) entry which is preliminary data.</text>
</comment>
<dbReference type="Gene3D" id="3.30.70.100">
    <property type="match status" value="1"/>
</dbReference>
<dbReference type="InterPro" id="IPR009799">
    <property type="entry name" value="EthD_dom"/>
</dbReference>
<dbReference type="Pfam" id="PF07110">
    <property type="entry name" value="EthD"/>
    <property type="match status" value="1"/>
</dbReference>
<evidence type="ECO:0000256" key="8">
    <source>
        <dbReference type="ARBA" id="ARBA00034313"/>
    </source>
</evidence>
<comment type="similarity">
    <text evidence="2">Belongs to the tpcK family.</text>
</comment>
<evidence type="ECO:0000256" key="6">
    <source>
        <dbReference type="ARBA" id="ARBA00023033"/>
    </source>
</evidence>
<keyword evidence="5" id="KW-0560">Oxidoreductase</keyword>
<reference evidence="11 12" key="1">
    <citation type="submission" date="2023-01" db="EMBL/GenBank/DDBJ databases">
        <title>Analysis of 21 Apiospora genomes using comparative genomics revels a genus with tremendous synthesis potential of carbohydrate active enzymes and secondary metabolites.</title>
        <authorList>
            <person name="Sorensen T."/>
        </authorList>
    </citation>
    <scope>NUCLEOTIDE SEQUENCE [LARGE SCALE GENOMIC DNA]</scope>
    <source>
        <strain evidence="11 12">CBS 83171</strain>
    </source>
</reference>
<dbReference type="PANTHER" id="PTHR35042:SF3">
    <property type="entry name" value="ANTHRONE OXYGENASE-RELATED"/>
    <property type="match status" value="1"/>
</dbReference>
<evidence type="ECO:0000256" key="5">
    <source>
        <dbReference type="ARBA" id="ARBA00023002"/>
    </source>
</evidence>
<dbReference type="EMBL" id="JAQQWM010000005">
    <property type="protein sequence ID" value="KAK8064115.1"/>
    <property type="molecule type" value="Genomic_DNA"/>
</dbReference>
<proteinExistence type="inferred from homology"/>
<evidence type="ECO:0000256" key="9">
    <source>
        <dbReference type="SAM" id="Phobius"/>
    </source>
</evidence>
<dbReference type="InterPro" id="IPR013901">
    <property type="entry name" value="Anthrone_oxy"/>
</dbReference>
<dbReference type="Proteomes" id="UP001446871">
    <property type="component" value="Unassembled WGS sequence"/>
</dbReference>
<keyword evidence="6" id="KW-0503">Monooxygenase</keyword>
<dbReference type="InterPro" id="IPR011008">
    <property type="entry name" value="Dimeric_a/b-barrel"/>
</dbReference>
<evidence type="ECO:0000256" key="3">
    <source>
        <dbReference type="ARBA" id="ARBA00022692"/>
    </source>
</evidence>
<evidence type="ECO:0000313" key="12">
    <source>
        <dbReference type="Proteomes" id="UP001446871"/>
    </source>
</evidence>
<dbReference type="Pfam" id="PF08592">
    <property type="entry name" value="Anthrone_oxy"/>
    <property type="match status" value="1"/>
</dbReference>
<evidence type="ECO:0000256" key="7">
    <source>
        <dbReference type="ARBA" id="ARBA00023136"/>
    </source>
</evidence>
<feature type="transmembrane region" description="Helical" evidence="9">
    <location>
        <begin position="162"/>
        <end position="184"/>
    </location>
</feature>
<evidence type="ECO:0000259" key="10">
    <source>
        <dbReference type="Pfam" id="PF07110"/>
    </source>
</evidence>
<dbReference type="PANTHER" id="PTHR35042">
    <property type="entry name" value="ANTHRONE OXYGENASE ENCC"/>
    <property type="match status" value="1"/>
</dbReference>
<sequence length="317" mass="35573">MASKIDEPVISPGGYGQFLCLTICGYKKAGMSEEDYRHHMTQVSAPMTKDLMVKYGIVRWTQIHNQQKTRAMMSQLYDPQMAKLAEFDCFSQVIFKRLDDYKRFKQDPEYKRRLMGDHEKFADTKRSMMTIGWVEQFIDGGAIVDGLEDPAQSTAAHYQTTALITGSFLAGAMMSLSLVAVPVFLDTTPTAGLLYTQWARTYHYGHLGLPALSVATCLLYGLAAWRRRRVGSRRGWRSPLLVGALTVLMVPFTWVFMTPTNDRLFALEAQAQAGTLVAQTTLDQARELVTRWSMLHVARTLFPLAGAVLGGVTLLRK</sequence>
<evidence type="ECO:0000256" key="2">
    <source>
        <dbReference type="ARBA" id="ARBA00005986"/>
    </source>
</evidence>
<feature type="transmembrane region" description="Helical" evidence="9">
    <location>
        <begin position="237"/>
        <end position="257"/>
    </location>
</feature>
<gene>
    <name evidence="11" type="ORF">PG996_008767</name>
</gene>
<feature type="transmembrane region" description="Helical" evidence="9">
    <location>
        <begin position="296"/>
        <end position="315"/>
    </location>
</feature>
<feature type="domain" description="EthD" evidence="10">
    <location>
        <begin position="28"/>
        <end position="124"/>
    </location>
</feature>
<evidence type="ECO:0000256" key="1">
    <source>
        <dbReference type="ARBA" id="ARBA00004141"/>
    </source>
</evidence>
<keyword evidence="12" id="KW-1185">Reference proteome</keyword>
<feature type="transmembrane region" description="Helical" evidence="9">
    <location>
        <begin position="204"/>
        <end position="225"/>
    </location>
</feature>
<organism evidence="11 12">
    <name type="scientific">Apiospora saccharicola</name>
    <dbReference type="NCBI Taxonomy" id="335842"/>
    <lineage>
        <taxon>Eukaryota</taxon>
        <taxon>Fungi</taxon>
        <taxon>Dikarya</taxon>
        <taxon>Ascomycota</taxon>
        <taxon>Pezizomycotina</taxon>
        <taxon>Sordariomycetes</taxon>
        <taxon>Xylariomycetidae</taxon>
        <taxon>Amphisphaeriales</taxon>
        <taxon>Apiosporaceae</taxon>
        <taxon>Apiospora</taxon>
    </lineage>
</organism>
<keyword evidence="3 9" id="KW-0812">Transmembrane</keyword>
<comment type="similarity">
    <text evidence="8">Belongs to the anthrone oxygenase family.</text>
</comment>